<accession>A0A7G7WNC7</accession>
<sequence length="267" mass="30983">MGGWLLVYYTYTYLEGSFCLLHLVSPIVDSIINGTKLLPLVDCYPFPIFVSPTYQFMYVYQALVLIWLCWQNYNIDTLITGFLSFSALQCDILCDNLINLKLGEGEEDDEIKKMQEKLVACVEHHSRIDRFIRDVEFCFSWNILEQLACSVITFCTTMFKISLSEPMSKEFFTTIIYQAACFLQVFIYCWSGSVLEEKSEKIPSAAYQCDWVDASKGFKSTLLNFTQRVQRPLRMRTVLFPLSLDVFLQIIKSSFSYYTVLSTLNEK</sequence>
<proteinExistence type="evidence at transcript level"/>
<reference evidence="11" key="2">
    <citation type="submission" date="2020-06" db="EMBL/GenBank/DDBJ databases">
        <authorList>
            <person name="Qian J."/>
        </authorList>
    </citation>
    <scope>NUCLEOTIDE SEQUENCE</scope>
    <source>
        <tissue evidence="11">Antenna</tissue>
    </source>
</reference>
<dbReference type="GO" id="GO:0005549">
    <property type="term" value="F:odorant binding"/>
    <property type="evidence" value="ECO:0007669"/>
    <property type="project" value="InterPro"/>
</dbReference>
<dbReference type="AlphaFoldDB" id="A0A7G7WNC7"/>
<name>A0A7G7WNC7_APRGE</name>
<dbReference type="EMBL" id="MT598244">
    <property type="protein sequence ID" value="QNH68053.1"/>
    <property type="molecule type" value="mRNA"/>
</dbReference>
<keyword evidence="7 10" id="KW-0472">Membrane</keyword>
<feature type="transmembrane region" description="Helical" evidence="10">
    <location>
        <begin position="137"/>
        <end position="159"/>
    </location>
</feature>
<evidence type="ECO:0000256" key="7">
    <source>
        <dbReference type="ARBA" id="ARBA00023136"/>
    </source>
</evidence>
<dbReference type="GO" id="GO:0004984">
    <property type="term" value="F:olfactory receptor activity"/>
    <property type="evidence" value="ECO:0007669"/>
    <property type="project" value="InterPro"/>
</dbReference>
<keyword evidence="8 11" id="KW-0675">Receptor</keyword>
<evidence type="ECO:0000256" key="2">
    <source>
        <dbReference type="ARBA" id="ARBA00022475"/>
    </source>
</evidence>
<keyword evidence="6 10" id="KW-1133">Transmembrane helix</keyword>
<evidence type="ECO:0000256" key="5">
    <source>
        <dbReference type="ARBA" id="ARBA00022725"/>
    </source>
</evidence>
<dbReference type="PANTHER" id="PTHR21137">
    <property type="entry name" value="ODORANT RECEPTOR"/>
    <property type="match status" value="1"/>
</dbReference>
<organism evidence="11">
    <name type="scientific">Apriona germarii</name>
    <name type="common">Mulberry longhorn beetle</name>
    <name type="synonym">Lamia germarii</name>
    <dbReference type="NCBI Taxonomy" id="157307"/>
    <lineage>
        <taxon>Eukaryota</taxon>
        <taxon>Metazoa</taxon>
        <taxon>Ecdysozoa</taxon>
        <taxon>Arthropoda</taxon>
        <taxon>Hexapoda</taxon>
        <taxon>Insecta</taxon>
        <taxon>Pterygota</taxon>
        <taxon>Neoptera</taxon>
        <taxon>Endopterygota</taxon>
        <taxon>Coleoptera</taxon>
        <taxon>Polyphaga</taxon>
        <taxon>Cucujiformia</taxon>
        <taxon>Chrysomeloidea</taxon>
        <taxon>Cerambycidae</taxon>
        <taxon>Lamiinae</taxon>
        <taxon>Batocerini</taxon>
        <taxon>Apriona</taxon>
    </lineage>
</organism>
<dbReference type="InterPro" id="IPR004117">
    <property type="entry name" value="7tm6_olfct_rcpt"/>
</dbReference>
<dbReference type="GO" id="GO:0005886">
    <property type="term" value="C:plasma membrane"/>
    <property type="evidence" value="ECO:0007669"/>
    <property type="project" value="UniProtKB-SubCell"/>
</dbReference>
<keyword evidence="9" id="KW-0807">Transducer</keyword>
<evidence type="ECO:0000256" key="10">
    <source>
        <dbReference type="SAM" id="Phobius"/>
    </source>
</evidence>
<comment type="subcellular location">
    <subcellularLocation>
        <location evidence="1">Cell membrane</location>
        <topology evidence="1">Multi-pass membrane protein</topology>
    </subcellularLocation>
</comment>
<dbReference type="PANTHER" id="PTHR21137:SF35">
    <property type="entry name" value="ODORANT RECEPTOR 19A-RELATED"/>
    <property type="match status" value="1"/>
</dbReference>
<evidence type="ECO:0000256" key="6">
    <source>
        <dbReference type="ARBA" id="ARBA00022989"/>
    </source>
</evidence>
<keyword evidence="4 10" id="KW-0812">Transmembrane</keyword>
<evidence type="ECO:0000256" key="9">
    <source>
        <dbReference type="ARBA" id="ARBA00023224"/>
    </source>
</evidence>
<protein>
    <submittedName>
        <fullName evidence="11">Odorant receptor 29</fullName>
    </submittedName>
</protein>
<feature type="transmembrane region" description="Helical" evidence="10">
    <location>
        <begin position="171"/>
        <end position="191"/>
    </location>
</feature>
<evidence type="ECO:0000256" key="3">
    <source>
        <dbReference type="ARBA" id="ARBA00022606"/>
    </source>
</evidence>
<evidence type="ECO:0000313" key="11">
    <source>
        <dbReference type="EMBL" id="QNH68053.1"/>
    </source>
</evidence>
<keyword evidence="2" id="KW-1003">Cell membrane</keyword>
<evidence type="ECO:0000256" key="8">
    <source>
        <dbReference type="ARBA" id="ARBA00023170"/>
    </source>
</evidence>
<evidence type="ECO:0000256" key="4">
    <source>
        <dbReference type="ARBA" id="ARBA00022692"/>
    </source>
</evidence>
<dbReference type="GO" id="GO:0007165">
    <property type="term" value="P:signal transduction"/>
    <property type="evidence" value="ECO:0007669"/>
    <property type="project" value="UniProtKB-KW"/>
</dbReference>
<keyword evidence="3" id="KW-0716">Sensory transduction</keyword>
<keyword evidence="5" id="KW-0552">Olfaction</keyword>
<evidence type="ECO:0000256" key="1">
    <source>
        <dbReference type="ARBA" id="ARBA00004651"/>
    </source>
</evidence>
<reference evidence="11" key="1">
    <citation type="journal article" date="2020" name="Front. Physiol.">
        <title>Identification and Expression Profile of Olfactory Receptor Genes Based on Apriona germari (Hope) Antennal Transcriptome.</title>
        <authorList>
            <person name="Qian J.L."/>
            <person name="Mang D.Z."/>
            <person name="Lv G.C."/>
            <person name="Ye J."/>
            <person name="Li Z.Q."/>
            <person name="Chu B."/>
            <person name="Sun L."/>
            <person name="Liu Y.J."/>
            <person name="Zhang L.W."/>
        </authorList>
    </citation>
    <scope>NUCLEOTIDE SEQUENCE</scope>
    <source>
        <tissue evidence="11">Antenna</tissue>
    </source>
</reference>
<dbReference type="Pfam" id="PF02949">
    <property type="entry name" value="7tm_6"/>
    <property type="match status" value="1"/>
</dbReference>